<keyword evidence="7 8" id="KW-0472">Membrane</keyword>
<dbReference type="GO" id="GO:0008374">
    <property type="term" value="F:O-acyltransferase activity"/>
    <property type="evidence" value="ECO:0007669"/>
    <property type="project" value="InterPro"/>
</dbReference>
<gene>
    <name evidence="10" type="ORF">K493DRAFT_300646</name>
</gene>
<keyword evidence="4" id="KW-0808">Transferase</keyword>
<evidence type="ECO:0000256" key="3">
    <source>
        <dbReference type="ARBA" id="ARBA00007282"/>
    </source>
</evidence>
<dbReference type="Proteomes" id="UP000193498">
    <property type="component" value="Unassembled WGS sequence"/>
</dbReference>
<dbReference type="GO" id="GO:0006629">
    <property type="term" value="P:lipid metabolic process"/>
    <property type="evidence" value="ECO:0007669"/>
    <property type="project" value="InterPro"/>
</dbReference>
<comment type="caution">
    <text evidence="10">The sequence shown here is derived from an EMBL/GenBank/DDBJ whole genome shotgun (WGS) entry which is preliminary data.</text>
</comment>
<feature type="transmembrane region" description="Helical" evidence="8">
    <location>
        <begin position="35"/>
        <end position="54"/>
    </location>
</feature>
<feature type="transmembrane region" description="Helical" evidence="8">
    <location>
        <begin position="179"/>
        <end position="199"/>
    </location>
</feature>
<name>A0A1Y1YG45_9FUNG</name>
<feature type="transmembrane region" description="Helical" evidence="8">
    <location>
        <begin position="308"/>
        <end position="327"/>
    </location>
</feature>
<dbReference type="PANTHER" id="PTHR31595:SF57">
    <property type="entry name" value="OS04G0481900 PROTEIN"/>
    <property type="match status" value="1"/>
</dbReference>
<feature type="transmembrane region" description="Helical" evidence="8">
    <location>
        <begin position="248"/>
        <end position="272"/>
    </location>
</feature>
<evidence type="ECO:0000256" key="4">
    <source>
        <dbReference type="ARBA" id="ARBA00022679"/>
    </source>
</evidence>
<organism evidence="10 11">
    <name type="scientific">Basidiobolus meristosporus CBS 931.73</name>
    <dbReference type="NCBI Taxonomy" id="1314790"/>
    <lineage>
        <taxon>Eukaryota</taxon>
        <taxon>Fungi</taxon>
        <taxon>Fungi incertae sedis</taxon>
        <taxon>Zoopagomycota</taxon>
        <taxon>Entomophthoromycotina</taxon>
        <taxon>Basidiobolomycetes</taxon>
        <taxon>Basidiobolales</taxon>
        <taxon>Basidiobolaceae</taxon>
        <taxon>Basidiobolus</taxon>
    </lineage>
</organism>
<keyword evidence="11" id="KW-1185">Reference proteome</keyword>
<evidence type="ECO:0000256" key="5">
    <source>
        <dbReference type="ARBA" id="ARBA00022692"/>
    </source>
</evidence>
<dbReference type="Pfam" id="PF13813">
    <property type="entry name" value="MBOAT_2"/>
    <property type="match status" value="1"/>
</dbReference>
<evidence type="ECO:0000256" key="2">
    <source>
        <dbReference type="ARBA" id="ARBA00005179"/>
    </source>
</evidence>
<sequence>MFNKLDMFGASFLSILTLAGPYAQFVSLRFRSPPILWLATLVSVLFELWFIAYFSLPGQPLITVIAKGGAAFFVMRLPKLGYFSKLTERAELRNSPMLYFREVFTLRRPGDASLVSKPFPHHFQVAFSQYLLANLIFVYFRTHPPRTKLETNQLLDFTDFELTLQTGLYCVLLYSYMSFMYLILFGSVSYLVGTTYYSIHDSPFTSLSLREFWNQRWNRVFQSDFRAIIAQPVYNLATKHLSLPRRPAMFLAGWTTFAFSGVFHEYLVGYLLEQPVVWENFRFFMIQGAAVSGEILLGYMVPRWKPPSALRIAINLVFFLWTSPLFINPYMRASVHITCVVPLLF</sequence>
<dbReference type="EMBL" id="MCFE01000142">
    <property type="protein sequence ID" value="ORX96991.1"/>
    <property type="molecule type" value="Genomic_DNA"/>
</dbReference>
<proteinExistence type="inferred from homology"/>
<comment type="similarity">
    <text evidence="3">Belongs to the wax synthase family.</text>
</comment>
<evidence type="ECO:0000256" key="6">
    <source>
        <dbReference type="ARBA" id="ARBA00022989"/>
    </source>
</evidence>
<dbReference type="InterPro" id="IPR044851">
    <property type="entry name" value="Wax_synthase"/>
</dbReference>
<comment type="pathway">
    <text evidence="2">Secondary metabolite biosynthesis.</text>
</comment>
<dbReference type="AlphaFoldDB" id="A0A1Y1YG45"/>
<feature type="domain" description="Wax synthase" evidence="9">
    <location>
        <begin position="199"/>
        <end position="285"/>
    </location>
</feature>
<comment type="subcellular location">
    <subcellularLocation>
        <location evidence="1">Membrane</location>
        <topology evidence="1">Multi-pass membrane protein</topology>
    </subcellularLocation>
</comment>
<evidence type="ECO:0000259" key="9">
    <source>
        <dbReference type="Pfam" id="PF13813"/>
    </source>
</evidence>
<evidence type="ECO:0000313" key="10">
    <source>
        <dbReference type="EMBL" id="ORX96991.1"/>
    </source>
</evidence>
<dbReference type="GO" id="GO:0016020">
    <property type="term" value="C:membrane"/>
    <property type="evidence" value="ECO:0007669"/>
    <property type="project" value="UniProtKB-SubCell"/>
</dbReference>
<dbReference type="OrthoDB" id="1077582at2759"/>
<keyword evidence="5 8" id="KW-0812">Transmembrane</keyword>
<dbReference type="InterPro" id="IPR032805">
    <property type="entry name" value="Wax_synthase_dom"/>
</dbReference>
<reference evidence="10 11" key="1">
    <citation type="submission" date="2016-07" db="EMBL/GenBank/DDBJ databases">
        <title>Pervasive Adenine N6-methylation of Active Genes in Fungi.</title>
        <authorList>
            <consortium name="DOE Joint Genome Institute"/>
            <person name="Mondo S.J."/>
            <person name="Dannebaum R.O."/>
            <person name="Kuo R.C."/>
            <person name="Labutti K."/>
            <person name="Haridas S."/>
            <person name="Kuo A."/>
            <person name="Salamov A."/>
            <person name="Ahrendt S.R."/>
            <person name="Lipzen A."/>
            <person name="Sullivan W."/>
            <person name="Andreopoulos W.B."/>
            <person name="Clum A."/>
            <person name="Lindquist E."/>
            <person name="Daum C."/>
            <person name="Ramamoorthy G.K."/>
            <person name="Gryganskyi A."/>
            <person name="Culley D."/>
            <person name="Magnuson J.K."/>
            <person name="James T.Y."/>
            <person name="O'Malley M.A."/>
            <person name="Stajich J.E."/>
            <person name="Spatafora J.W."/>
            <person name="Visel A."/>
            <person name="Grigoriev I.V."/>
        </authorList>
    </citation>
    <scope>NUCLEOTIDE SEQUENCE [LARGE SCALE GENOMIC DNA]</scope>
    <source>
        <strain evidence="10 11">CBS 931.73</strain>
    </source>
</reference>
<dbReference type="InParanoid" id="A0A1Y1YG45"/>
<protein>
    <recommendedName>
        <fullName evidence="9">Wax synthase domain-containing protein</fullName>
    </recommendedName>
</protein>
<accession>A0A1Y1YG45</accession>
<evidence type="ECO:0000256" key="7">
    <source>
        <dbReference type="ARBA" id="ARBA00023136"/>
    </source>
</evidence>
<evidence type="ECO:0000256" key="8">
    <source>
        <dbReference type="SAM" id="Phobius"/>
    </source>
</evidence>
<evidence type="ECO:0000313" key="11">
    <source>
        <dbReference type="Proteomes" id="UP000193498"/>
    </source>
</evidence>
<dbReference type="PANTHER" id="PTHR31595">
    <property type="entry name" value="LONG-CHAIN-ALCOHOL O-FATTY-ACYLTRANSFERASE 3-RELATED"/>
    <property type="match status" value="1"/>
</dbReference>
<dbReference type="STRING" id="1314790.A0A1Y1YG45"/>
<evidence type="ECO:0000256" key="1">
    <source>
        <dbReference type="ARBA" id="ARBA00004141"/>
    </source>
</evidence>
<keyword evidence="6 8" id="KW-1133">Transmembrane helix</keyword>